<dbReference type="Proteomes" id="UP000193642">
    <property type="component" value="Unassembled WGS sequence"/>
</dbReference>
<protein>
    <submittedName>
        <fullName evidence="2">Uncharacterized protein</fullName>
    </submittedName>
</protein>
<evidence type="ECO:0000256" key="1">
    <source>
        <dbReference type="SAM" id="MobiDB-lite"/>
    </source>
</evidence>
<name>A0A1Y2D0B2_9FUNG</name>
<evidence type="ECO:0000313" key="3">
    <source>
        <dbReference type="Proteomes" id="UP000193642"/>
    </source>
</evidence>
<gene>
    <name evidence="2" type="ORF">BCR33DRAFT_320703</name>
</gene>
<dbReference type="AlphaFoldDB" id="A0A1Y2D0B2"/>
<keyword evidence="3" id="KW-1185">Reference proteome</keyword>
<organism evidence="2 3">
    <name type="scientific">Rhizoclosmatium globosum</name>
    <dbReference type="NCBI Taxonomy" id="329046"/>
    <lineage>
        <taxon>Eukaryota</taxon>
        <taxon>Fungi</taxon>
        <taxon>Fungi incertae sedis</taxon>
        <taxon>Chytridiomycota</taxon>
        <taxon>Chytridiomycota incertae sedis</taxon>
        <taxon>Chytridiomycetes</taxon>
        <taxon>Chytridiales</taxon>
        <taxon>Chytriomycetaceae</taxon>
        <taxon>Rhizoclosmatium</taxon>
    </lineage>
</organism>
<dbReference type="OrthoDB" id="10488718at2759"/>
<feature type="region of interest" description="Disordered" evidence="1">
    <location>
        <begin position="1"/>
        <end position="120"/>
    </location>
</feature>
<reference evidence="2 3" key="1">
    <citation type="submission" date="2016-07" db="EMBL/GenBank/DDBJ databases">
        <title>Pervasive Adenine N6-methylation of Active Genes in Fungi.</title>
        <authorList>
            <consortium name="DOE Joint Genome Institute"/>
            <person name="Mondo S.J."/>
            <person name="Dannebaum R.O."/>
            <person name="Kuo R.C."/>
            <person name="Labutti K."/>
            <person name="Haridas S."/>
            <person name="Kuo A."/>
            <person name="Salamov A."/>
            <person name="Ahrendt S.R."/>
            <person name="Lipzen A."/>
            <person name="Sullivan W."/>
            <person name="Andreopoulos W.B."/>
            <person name="Clum A."/>
            <person name="Lindquist E."/>
            <person name="Daum C."/>
            <person name="Ramamoorthy G.K."/>
            <person name="Gryganskyi A."/>
            <person name="Culley D."/>
            <person name="Magnuson J.K."/>
            <person name="James T.Y."/>
            <person name="O'Malley M.A."/>
            <person name="Stajich J.E."/>
            <person name="Spatafora J.W."/>
            <person name="Visel A."/>
            <person name="Grigoriev I.V."/>
        </authorList>
    </citation>
    <scope>NUCLEOTIDE SEQUENCE [LARGE SCALE GENOMIC DNA]</scope>
    <source>
        <strain evidence="2 3">JEL800</strain>
    </source>
</reference>
<evidence type="ECO:0000313" key="2">
    <source>
        <dbReference type="EMBL" id="ORY52554.1"/>
    </source>
</evidence>
<accession>A0A1Y2D0B2</accession>
<dbReference type="EMBL" id="MCGO01000003">
    <property type="protein sequence ID" value="ORY52554.1"/>
    <property type="molecule type" value="Genomic_DNA"/>
</dbReference>
<sequence length="204" mass="20933">MPVPVTRQPSAKHNNAVARTDSGLAKPLQTPAKPVSVAAAPKPKSASTPAAKKTIPAAVKSVLKQKPDAATAATSKPAQKDFLKKRVPSLKATTSSASLEKTDAVKGGDAASGSTESAKPLSIAEMKKRAVATVPSARVAASASSKVASTKPVISVAAPSVKPKVSFSRPQQQQTILSENALLKKENSELKKKIEDLSSALAVI</sequence>
<feature type="compositionally biased region" description="Low complexity" evidence="1">
    <location>
        <begin position="30"/>
        <end position="54"/>
    </location>
</feature>
<comment type="caution">
    <text evidence="2">The sequence shown here is derived from an EMBL/GenBank/DDBJ whole genome shotgun (WGS) entry which is preliminary data.</text>
</comment>
<proteinExistence type="predicted"/>